<keyword evidence="3" id="KW-1185">Reference proteome</keyword>
<dbReference type="EMBL" id="QOUI01000011">
    <property type="protein sequence ID" value="RCK68465.1"/>
    <property type="molecule type" value="Genomic_DNA"/>
</dbReference>
<dbReference type="NCBIfam" id="TIGR03941">
    <property type="entry name" value="tRNA_deam_assoc"/>
    <property type="match status" value="1"/>
</dbReference>
<sequence>MSDQADDIDSLDLSERFRASGEARGLVADDIDFGDDEDEPEGDDLDEEDDDYDDEDDDLEDASEDDVDLAVAIYREDGAPVAQALTYEVANDLDELIAQLRRMPGDSGAIGLVSLVEEIFVIVRVRGATVQVLLSDATAAYDWPIARDIADFLGEEDLPDPDEEDETVPLGDLDLLADQGITSFEMTRICEDVEESSDQLLLQLADQIRFGPQVRKVVEASFS</sequence>
<evidence type="ECO:0000256" key="1">
    <source>
        <dbReference type="SAM" id="MobiDB-lite"/>
    </source>
</evidence>
<gene>
    <name evidence="2" type="ORF">DT076_16270</name>
</gene>
<evidence type="ECO:0000313" key="2">
    <source>
        <dbReference type="EMBL" id="RCK68465.1"/>
    </source>
</evidence>
<feature type="region of interest" description="Disordered" evidence="1">
    <location>
        <begin position="25"/>
        <end position="64"/>
    </location>
</feature>
<proteinExistence type="predicted"/>
<organism evidence="2 3">
    <name type="scientific">Desertihabitans brevis</name>
    <dbReference type="NCBI Taxonomy" id="2268447"/>
    <lineage>
        <taxon>Bacteria</taxon>
        <taxon>Bacillati</taxon>
        <taxon>Actinomycetota</taxon>
        <taxon>Actinomycetes</taxon>
        <taxon>Propionibacteriales</taxon>
        <taxon>Propionibacteriaceae</taxon>
        <taxon>Desertihabitans</taxon>
    </lineage>
</organism>
<accession>A0A367YRE2</accession>
<evidence type="ECO:0000313" key="3">
    <source>
        <dbReference type="Proteomes" id="UP000252770"/>
    </source>
</evidence>
<name>A0A367YRE2_9ACTN</name>
<reference evidence="2 3" key="1">
    <citation type="submission" date="2018-07" db="EMBL/GenBank/DDBJ databases">
        <title>Desertimonas flava gen. nov. sp. nov.</title>
        <authorList>
            <person name="Liu S."/>
        </authorList>
    </citation>
    <scope>NUCLEOTIDE SEQUENCE [LARGE SCALE GENOMIC DNA]</scope>
    <source>
        <strain evidence="2 3">16Sb5-5</strain>
    </source>
</reference>
<feature type="compositionally biased region" description="Acidic residues" evidence="1">
    <location>
        <begin position="29"/>
        <end position="64"/>
    </location>
</feature>
<comment type="caution">
    <text evidence="2">The sequence shown here is derived from an EMBL/GenBank/DDBJ whole genome shotgun (WGS) entry which is preliminary data.</text>
</comment>
<dbReference type="AlphaFoldDB" id="A0A367YRE2"/>
<dbReference type="Proteomes" id="UP000252770">
    <property type="component" value="Unassembled WGS sequence"/>
</dbReference>
<dbReference type="InterPro" id="IPR023869">
    <property type="entry name" value="tRNA_Adeno_NH3ase_assoc_put"/>
</dbReference>
<protein>
    <submittedName>
        <fullName evidence="2">tRNA adenosine deaminase</fullName>
    </submittedName>
</protein>